<organism evidence="2 3">
    <name type="scientific">Pseudomonas tolaasii</name>
    <dbReference type="NCBI Taxonomy" id="29442"/>
    <lineage>
        <taxon>Bacteria</taxon>
        <taxon>Pseudomonadati</taxon>
        <taxon>Pseudomonadota</taxon>
        <taxon>Gammaproteobacteria</taxon>
        <taxon>Pseudomonadales</taxon>
        <taxon>Pseudomonadaceae</taxon>
        <taxon>Pseudomonas</taxon>
    </lineage>
</organism>
<accession>A0A7Y8DSG9</accession>
<evidence type="ECO:0000256" key="1">
    <source>
        <dbReference type="SAM" id="MobiDB-lite"/>
    </source>
</evidence>
<dbReference type="AlphaFoldDB" id="A0A7Y8DSG9"/>
<reference evidence="2 3" key="1">
    <citation type="submission" date="2020-04" db="EMBL/GenBank/DDBJ databases">
        <title>Molecular characterization of pseudomonads from Agaricus bisporus reveal novel blotch 2 pathogens in Western Europe.</title>
        <authorList>
            <person name="Taparia T."/>
            <person name="Krijger M."/>
            <person name="Haynes E."/>
            <person name="Elpinstone J.G."/>
            <person name="Noble R."/>
            <person name="Van Der Wolf J."/>
        </authorList>
    </citation>
    <scope>NUCLEOTIDE SEQUENCE [LARGE SCALE GENOMIC DNA]</scope>
    <source>
        <strain evidence="2 3">IPO3746</strain>
    </source>
</reference>
<dbReference type="Proteomes" id="UP000549134">
    <property type="component" value="Unassembled WGS sequence"/>
</dbReference>
<dbReference type="EMBL" id="JACAQK010000030">
    <property type="protein sequence ID" value="NWD39723.1"/>
    <property type="molecule type" value="Genomic_DNA"/>
</dbReference>
<dbReference type="RefSeq" id="WP_170860600.1">
    <property type="nucleotide sequence ID" value="NZ_JACAQH010000004.1"/>
</dbReference>
<evidence type="ECO:0000313" key="3">
    <source>
        <dbReference type="Proteomes" id="UP000549134"/>
    </source>
</evidence>
<feature type="compositionally biased region" description="Polar residues" evidence="1">
    <location>
        <begin position="20"/>
        <end position="29"/>
    </location>
</feature>
<sequence>MTKTKVNRCLHKQELAKNPEANTFPASRSQRADTPPCAQSQILISQE</sequence>
<protein>
    <submittedName>
        <fullName evidence="2">Uncharacterized protein</fullName>
    </submittedName>
</protein>
<proteinExistence type="predicted"/>
<feature type="compositionally biased region" description="Polar residues" evidence="1">
    <location>
        <begin position="37"/>
        <end position="47"/>
    </location>
</feature>
<feature type="region of interest" description="Disordered" evidence="1">
    <location>
        <begin position="1"/>
        <end position="47"/>
    </location>
</feature>
<gene>
    <name evidence="2" type="ORF">HX787_28075</name>
</gene>
<feature type="compositionally biased region" description="Basic residues" evidence="1">
    <location>
        <begin position="1"/>
        <end position="10"/>
    </location>
</feature>
<name>A0A7Y8DSG9_PSETO</name>
<evidence type="ECO:0000313" key="2">
    <source>
        <dbReference type="EMBL" id="NWD39723.1"/>
    </source>
</evidence>
<comment type="caution">
    <text evidence="2">The sequence shown here is derived from an EMBL/GenBank/DDBJ whole genome shotgun (WGS) entry which is preliminary data.</text>
</comment>